<feature type="region of interest" description="Disordered" evidence="1">
    <location>
        <begin position="149"/>
        <end position="175"/>
    </location>
</feature>
<sequence length="225" mass="24739">MGVTRPNGSSAATGVAAGAAAEWMVSGGVVNEALVEGTEGPASTRSVAVGAVMHDVEAEWKALGKKIKAINEQARRSKKEADQVSLFKGKYTVLKPNYDRFSQIMTELSELYIRLGKEDEKRMDDSSLISTYERYFYEATSTYLELNAPNQAPASSNNTTSANNDSSFHRTHLPRIPLPQFSGDLSSWPRFRDTYQSLVHTDPRSTPIEKFHFLLSSLSGEALAL</sequence>
<keyword evidence="3" id="KW-1185">Reference proteome</keyword>
<feature type="compositionally biased region" description="Low complexity" evidence="1">
    <location>
        <begin position="149"/>
        <end position="166"/>
    </location>
</feature>
<dbReference type="AlphaFoldDB" id="A0AAW1DMW6"/>
<evidence type="ECO:0000256" key="1">
    <source>
        <dbReference type="SAM" id="MobiDB-lite"/>
    </source>
</evidence>
<dbReference type="InterPro" id="IPR005312">
    <property type="entry name" value="DUF1759"/>
</dbReference>
<comment type="caution">
    <text evidence="2">The sequence shown here is derived from an EMBL/GenBank/DDBJ whole genome shotgun (WGS) entry which is preliminary data.</text>
</comment>
<organism evidence="2 3">
    <name type="scientific">Rhynocoris fuscipes</name>
    <dbReference type="NCBI Taxonomy" id="488301"/>
    <lineage>
        <taxon>Eukaryota</taxon>
        <taxon>Metazoa</taxon>
        <taxon>Ecdysozoa</taxon>
        <taxon>Arthropoda</taxon>
        <taxon>Hexapoda</taxon>
        <taxon>Insecta</taxon>
        <taxon>Pterygota</taxon>
        <taxon>Neoptera</taxon>
        <taxon>Paraneoptera</taxon>
        <taxon>Hemiptera</taxon>
        <taxon>Heteroptera</taxon>
        <taxon>Panheteroptera</taxon>
        <taxon>Cimicomorpha</taxon>
        <taxon>Reduviidae</taxon>
        <taxon>Harpactorinae</taxon>
        <taxon>Harpactorini</taxon>
        <taxon>Rhynocoris</taxon>
    </lineage>
</organism>
<accession>A0AAW1DMW6</accession>
<evidence type="ECO:0000313" key="3">
    <source>
        <dbReference type="Proteomes" id="UP001461498"/>
    </source>
</evidence>
<evidence type="ECO:0000313" key="2">
    <source>
        <dbReference type="EMBL" id="KAK9512314.1"/>
    </source>
</evidence>
<name>A0AAW1DMW6_9HEMI</name>
<reference evidence="2 3" key="1">
    <citation type="submission" date="2022-12" db="EMBL/GenBank/DDBJ databases">
        <title>Chromosome-level genome assembly of true bugs.</title>
        <authorList>
            <person name="Ma L."/>
            <person name="Li H."/>
        </authorList>
    </citation>
    <scope>NUCLEOTIDE SEQUENCE [LARGE SCALE GENOMIC DNA]</scope>
    <source>
        <strain evidence="2">Lab_2022b</strain>
    </source>
</reference>
<dbReference type="EMBL" id="JAPXFL010000001">
    <property type="protein sequence ID" value="KAK9512314.1"/>
    <property type="molecule type" value="Genomic_DNA"/>
</dbReference>
<proteinExistence type="predicted"/>
<dbReference type="Pfam" id="PF03564">
    <property type="entry name" value="DUF1759"/>
    <property type="match status" value="1"/>
</dbReference>
<gene>
    <name evidence="2" type="ORF">O3M35_000768</name>
</gene>
<protein>
    <submittedName>
        <fullName evidence="2">Uncharacterized protein</fullName>
    </submittedName>
</protein>
<dbReference type="Proteomes" id="UP001461498">
    <property type="component" value="Unassembled WGS sequence"/>
</dbReference>